<dbReference type="Pfam" id="PF25561">
    <property type="entry name" value="QRICH1"/>
    <property type="match status" value="1"/>
</dbReference>
<gene>
    <name evidence="7" type="ORF">T265_01862</name>
</gene>
<evidence type="ECO:0000259" key="5">
    <source>
        <dbReference type="Pfam" id="PF12012"/>
    </source>
</evidence>
<evidence type="ECO:0000256" key="1">
    <source>
        <dbReference type="ARBA" id="ARBA00022499"/>
    </source>
</evidence>
<name>A0A075A877_OPIVI</name>
<keyword evidence="8" id="KW-1185">Reference proteome</keyword>
<dbReference type="CTD" id="20316050"/>
<feature type="compositionally biased region" description="Basic and acidic residues" evidence="4">
    <location>
        <begin position="462"/>
        <end position="479"/>
    </location>
</feature>
<evidence type="ECO:0000256" key="3">
    <source>
        <dbReference type="ARBA" id="ARBA00022843"/>
    </source>
</evidence>
<dbReference type="PANTHER" id="PTHR45736:SF1">
    <property type="entry name" value="WITHOUT CHILDREN, ISOFORM B"/>
    <property type="match status" value="1"/>
</dbReference>
<organism evidence="7 8">
    <name type="scientific">Opisthorchis viverrini</name>
    <name type="common">Southeast Asian liver fluke</name>
    <dbReference type="NCBI Taxonomy" id="6198"/>
    <lineage>
        <taxon>Eukaryota</taxon>
        <taxon>Metazoa</taxon>
        <taxon>Spiralia</taxon>
        <taxon>Lophotrochozoa</taxon>
        <taxon>Platyhelminthes</taxon>
        <taxon>Trematoda</taxon>
        <taxon>Digenea</taxon>
        <taxon>Opisthorchiida</taxon>
        <taxon>Opisthorchiata</taxon>
        <taxon>Opisthorchiidae</taxon>
        <taxon>Opisthorchis</taxon>
    </lineage>
</organism>
<dbReference type="InterPro" id="IPR051284">
    <property type="entry name" value="ZnF_MYMT-QRICH1"/>
</dbReference>
<evidence type="ECO:0000313" key="8">
    <source>
        <dbReference type="Proteomes" id="UP000054324"/>
    </source>
</evidence>
<feature type="region of interest" description="Disordered" evidence="4">
    <location>
        <begin position="412"/>
        <end position="431"/>
    </location>
</feature>
<dbReference type="AlphaFoldDB" id="A0A075A877"/>
<feature type="region of interest" description="Disordered" evidence="4">
    <location>
        <begin position="818"/>
        <end position="842"/>
    </location>
</feature>
<evidence type="ECO:0000313" key="7">
    <source>
        <dbReference type="EMBL" id="KER31925.1"/>
    </source>
</evidence>
<feature type="region of interest" description="Disordered" evidence="4">
    <location>
        <begin position="85"/>
        <end position="107"/>
    </location>
</feature>
<keyword evidence="3" id="KW-0832">Ubl conjugation</keyword>
<dbReference type="OrthoDB" id="10025028at2759"/>
<sequence length="902" mass="98841">MSIGAYAPAMSAIDPNTGQLIELAVDQSGAYVMQDGSTVLTTSQLQPTIQGGKSLLKPELAQHLTQHSGYKAPVGRGGFNLGTNDPRWVNVSTPRTTRGVTRKPVGPTVGHLQPAALAIPQPTALAPAASGLLSLGTRYTPSSASAFGANASVPAGGAIVPSSGAATGLMSANVNNMGLERDPNYRLAAAIAGTGGRGRPRGRRPLRGQFPVVPIDMVRQLGIEQQVILQPAAPVAMRNKAVLCRPLSMCRKIQATPVQFDQSAEDSAALIRASDVNDTLLRKQQRKPDAQPIKIEASCQYADASVCTDLATDKTQKRRKTLDSGTCTLPSVSSVHVGLQTDESGLKEAHERIQYLPIPIPVPVLVPTPICWFSHPVPLLVPFPMPCVIPLPVLAGKPDAVDILETESPSLCVDDTTNELPTELDRPQSPLLEVDAQLEEKSTESDMSESECETPNEVAETETTRIVEKVTVHPTERGLKRAASSPEREEEPDGSEPISEIQNEDPSLLHASPSLELTRENVPTTLVAEPVAPPAKRPRHTVVVSDVNYHLKFSYGINAWRHWVQQKLNSSGGVSSTQQYPYLKTELLNMSEADLNTTLSQFVREVRKPNNECYVADSIFYLCLGIQEYLNENGCTTNLFGGPMFADFTKALDDILANFQPRISPEGLLICRIEEEHLWEARQLGSHSPEILLFTVLYLNTKHFGLRVGTIHRQLAFAYFRFTEERSNNAALLCHLPGHLFGGGGEASTTLRLDVNEDCPARCPVALFRSYFSHWLVISASATQLDLRQRFSNNSSRFDWSISTLDRNIARTKKKFGVNGGYNEDSSKNEVETNKQQQITPPQVRNSDDMFYLIPSYRLGQSEYWFSDTAMESDELQVILNRIKMVKEIQEAFMNGQPDGGF</sequence>
<accession>A0A075A877</accession>
<keyword evidence="2" id="KW-0597">Phosphoprotein</keyword>
<dbReference type="InterPro" id="IPR021893">
    <property type="entry name" value="ZMYM2-like_C"/>
</dbReference>
<protein>
    <submittedName>
        <fullName evidence="7">Uncharacterized protein</fullName>
    </submittedName>
</protein>
<feature type="domain" description="QRICH1-like" evidence="6">
    <location>
        <begin position="550"/>
        <end position="659"/>
    </location>
</feature>
<feature type="domain" description="ZMYM2-like/QRICH1 C-terminal" evidence="5">
    <location>
        <begin position="670"/>
        <end position="774"/>
    </location>
</feature>
<evidence type="ECO:0000259" key="6">
    <source>
        <dbReference type="Pfam" id="PF25561"/>
    </source>
</evidence>
<dbReference type="RefSeq" id="XP_009164252.1">
    <property type="nucleotide sequence ID" value="XM_009165988.1"/>
</dbReference>
<dbReference type="Pfam" id="PF12012">
    <property type="entry name" value="DUF3504"/>
    <property type="match status" value="1"/>
</dbReference>
<reference evidence="7 8" key="1">
    <citation type="submission" date="2013-11" db="EMBL/GenBank/DDBJ databases">
        <title>Opisthorchis viverrini - life in the bile duct.</title>
        <authorList>
            <person name="Young N.D."/>
            <person name="Nagarajan N."/>
            <person name="Lin S.J."/>
            <person name="Korhonen P.K."/>
            <person name="Jex A.R."/>
            <person name="Hall R.S."/>
            <person name="Safavi-Hemami H."/>
            <person name="Kaewkong W."/>
            <person name="Bertrand D."/>
            <person name="Gao S."/>
            <person name="Seet Q."/>
            <person name="Wongkham S."/>
            <person name="Teh B.T."/>
            <person name="Wongkham C."/>
            <person name="Intapan P.M."/>
            <person name="Maleewong W."/>
            <person name="Yang X."/>
            <person name="Hu M."/>
            <person name="Wang Z."/>
            <person name="Hofmann A."/>
            <person name="Sternberg P.W."/>
            <person name="Tan P."/>
            <person name="Wang J."/>
            <person name="Gasser R.B."/>
        </authorList>
    </citation>
    <scope>NUCLEOTIDE SEQUENCE [LARGE SCALE GENOMIC DNA]</scope>
</reference>
<dbReference type="EMBL" id="KL596639">
    <property type="protein sequence ID" value="KER31925.1"/>
    <property type="molecule type" value="Genomic_DNA"/>
</dbReference>
<dbReference type="GeneID" id="20316050"/>
<feature type="region of interest" description="Disordered" evidence="4">
    <location>
        <begin position="438"/>
        <end position="507"/>
    </location>
</feature>
<proteinExistence type="predicted"/>
<feature type="compositionally biased region" description="Polar residues" evidence="4">
    <location>
        <begin position="90"/>
        <end position="99"/>
    </location>
</feature>
<evidence type="ECO:0000256" key="2">
    <source>
        <dbReference type="ARBA" id="ARBA00022553"/>
    </source>
</evidence>
<dbReference type="STRING" id="6198.A0A075A877"/>
<keyword evidence="1" id="KW-1017">Isopeptide bond</keyword>
<dbReference type="KEGG" id="ovi:T265_01862"/>
<dbReference type="PANTHER" id="PTHR45736">
    <property type="entry name" value="ZINC FINGER MYM-TYPE PROTEIN"/>
    <property type="match status" value="1"/>
</dbReference>
<evidence type="ECO:0000256" key="4">
    <source>
        <dbReference type="SAM" id="MobiDB-lite"/>
    </source>
</evidence>
<dbReference type="Proteomes" id="UP000054324">
    <property type="component" value="Unassembled WGS sequence"/>
</dbReference>
<dbReference type="InterPro" id="IPR057926">
    <property type="entry name" value="QRICH1_dom"/>
</dbReference>